<evidence type="ECO:0000313" key="1">
    <source>
        <dbReference type="EMBL" id="UWU16890.1"/>
    </source>
</evidence>
<dbReference type="InterPro" id="IPR036938">
    <property type="entry name" value="PAP2/HPO_sf"/>
</dbReference>
<dbReference type="SUPFAM" id="SSF48317">
    <property type="entry name" value="Acid phosphatase/Vanadium-dependent haloperoxidase"/>
    <property type="match status" value="1"/>
</dbReference>
<keyword evidence="1" id="KW-0614">Plasmid</keyword>
<organism evidence="1 2">
    <name type="scientific">Rhizobium sullae</name>
    <name type="common">Rhizobium hedysari</name>
    <dbReference type="NCBI Taxonomy" id="50338"/>
    <lineage>
        <taxon>Bacteria</taxon>
        <taxon>Pseudomonadati</taxon>
        <taxon>Pseudomonadota</taxon>
        <taxon>Alphaproteobacteria</taxon>
        <taxon>Hyphomicrobiales</taxon>
        <taxon>Rhizobiaceae</taxon>
        <taxon>Rhizobium/Agrobacterium group</taxon>
        <taxon>Rhizobium</taxon>
    </lineage>
</organism>
<geneLocation type="plasmid" evidence="1 2">
    <name>pWSM1592_1</name>
</geneLocation>
<evidence type="ECO:0000313" key="2">
    <source>
        <dbReference type="Proteomes" id="UP001060123"/>
    </source>
</evidence>
<proteinExistence type="predicted"/>
<protein>
    <submittedName>
        <fullName evidence="1">Uncharacterized protein</fullName>
    </submittedName>
</protein>
<dbReference type="InterPro" id="IPR016119">
    <property type="entry name" value="Br/Cl_peroxidase_C"/>
</dbReference>
<gene>
    <name evidence="1" type="ORF">N2599_29185</name>
</gene>
<dbReference type="EMBL" id="CP104144">
    <property type="protein sequence ID" value="UWU16890.1"/>
    <property type="molecule type" value="Genomic_DNA"/>
</dbReference>
<keyword evidence="2" id="KW-1185">Reference proteome</keyword>
<sequence>MDASGTVTGNSGYTIHGELDKLAMNIAVARNMAGVRYYIDYYETLRLGERIAVSIIEEHLSLYPEPVMMRFTSFDGDQVRISSNGDTASVHVYDATGARGASESWYARYED</sequence>
<name>A0ABY5XQH9_RHISU</name>
<dbReference type="Gene3D" id="1.10.606.10">
    <property type="entry name" value="Vanadium-containing Chloroperoxidase, domain 2"/>
    <property type="match status" value="1"/>
</dbReference>
<dbReference type="RefSeq" id="WP_167333935.1">
    <property type="nucleotide sequence ID" value="NZ_CP104144.1"/>
</dbReference>
<dbReference type="Proteomes" id="UP001060123">
    <property type="component" value="Plasmid pWSM1592_1"/>
</dbReference>
<reference evidence="1" key="1">
    <citation type="submission" date="2022-09" db="EMBL/GenBank/DDBJ databases">
        <title>Australian commercial rhizobial inoculants.</title>
        <authorList>
            <person name="Kohlmeier M.G."/>
            <person name="O'Hara G.W."/>
            <person name="Colombi E."/>
            <person name="Ramsay J.P."/>
            <person name="Terpolilli J."/>
        </authorList>
    </citation>
    <scope>NUCLEOTIDE SEQUENCE</scope>
    <source>
        <strain evidence="1">WSM1592</strain>
        <plasmid evidence="1">pWSM1592_1</plasmid>
    </source>
</reference>
<accession>A0ABY5XQH9</accession>